<evidence type="ECO:0000256" key="2">
    <source>
        <dbReference type="ARBA" id="ARBA00012428"/>
    </source>
</evidence>
<evidence type="ECO:0000313" key="16">
    <source>
        <dbReference type="Proteomes" id="UP000288716"/>
    </source>
</evidence>
<dbReference type="SMART" id="SM00220">
    <property type="entry name" value="S_TKc"/>
    <property type="match status" value="1"/>
</dbReference>
<dbReference type="PROSITE" id="PS00889">
    <property type="entry name" value="CNMP_BINDING_2"/>
    <property type="match status" value="1"/>
</dbReference>
<evidence type="ECO:0000256" key="4">
    <source>
        <dbReference type="ARBA" id="ARBA00022535"/>
    </source>
</evidence>
<dbReference type="STRING" id="299467.A0A443SAH2"/>
<keyword evidence="8" id="KW-0067">ATP-binding</keyword>
<keyword evidence="4" id="KW-0140">cGMP</keyword>
<dbReference type="InterPro" id="IPR018490">
    <property type="entry name" value="cNMP-bd_dom_sf"/>
</dbReference>
<feature type="domain" description="Protein kinase" evidence="12">
    <location>
        <begin position="86"/>
        <end position="421"/>
    </location>
</feature>
<dbReference type="InterPro" id="IPR008271">
    <property type="entry name" value="Ser/Thr_kinase_AS"/>
</dbReference>
<dbReference type="EC" id="2.7.11.12" evidence="2"/>
<dbReference type="PROSITE" id="PS50011">
    <property type="entry name" value="PROTEIN_KINASE_DOM"/>
    <property type="match status" value="1"/>
</dbReference>
<evidence type="ECO:0000259" key="12">
    <source>
        <dbReference type="PROSITE" id="PS50011"/>
    </source>
</evidence>
<dbReference type="InterPro" id="IPR014710">
    <property type="entry name" value="RmlC-like_jellyroll"/>
</dbReference>
<dbReference type="CDD" id="cd05572">
    <property type="entry name" value="STKc_cGK"/>
    <property type="match status" value="1"/>
</dbReference>
<dbReference type="CDD" id="cd00038">
    <property type="entry name" value="CAP_ED"/>
    <property type="match status" value="1"/>
</dbReference>
<dbReference type="GO" id="GO:0004692">
    <property type="term" value="F:cGMP-dependent protein kinase activity"/>
    <property type="evidence" value="ECO:0007669"/>
    <property type="project" value="UniProtKB-EC"/>
</dbReference>
<feature type="non-terminal residue" evidence="15">
    <location>
        <position position="487"/>
    </location>
</feature>
<keyword evidence="5" id="KW-0808">Transferase</keyword>
<evidence type="ECO:0000259" key="13">
    <source>
        <dbReference type="PROSITE" id="PS50042"/>
    </source>
</evidence>
<dbReference type="PANTHER" id="PTHR24353">
    <property type="entry name" value="CYCLIC NUCLEOTIDE-DEPENDENT PROTEIN KINASE"/>
    <property type="match status" value="1"/>
</dbReference>
<dbReference type="InterPro" id="IPR000961">
    <property type="entry name" value="AGC-kinase_C"/>
</dbReference>
<dbReference type="Gene3D" id="3.30.200.20">
    <property type="entry name" value="Phosphorylase Kinase, domain 1"/>
    <property type="match status" value="2"/>
</dbReference>
<evidence type="ECO:0000256" key="1">
    <source>
        <dbReference type="ARBA" id="ARBA00006352"/>
    </source>
</evidence>
<proteinExistence type="inferred from homology"/>
<dbReference type="Pfam" id="PF00069">
    <property type="entry name" value="Pkinase"/>
    <property type="match status" value="1"/>
</dbReference>
<evidence type="ECO:0000256" key="11">
    <source>
        <dbReference type="ARBA" id="ARBA00047462"/>
    </source>
</evidence>
<evidence type="ECO:0000256" key="8">
    <source>
        <dbReference type="ARBA" id="ARBA00022840"/>
    </source>
</evidence>
<comment type="caution">
    <text evidence="15">The sequence shown here is derived from an EMBL/GenBank/DDBJ whole genome shotgun (WGS) entry which is preliminary data.</text>
</comment>
<dbReference type="InterPro" id="IPR035014">
    <property type="entry name" value="STKc_cGK"/>
</dbReference>
<accession>A0A443SAH2</accession>
<gene>
    <name evidence="15" type="ORF">B4U80_00659</name>
</gene>
<dbReference type="EMBL" id="NCKV01004727">
    <property type="protein sequence ID" value="RWS24556.1"/>
    <property type="molecule type" value="Genomic_DNA"/>
</dbReference>
<dbReference type="GO" id="GO:0005524">
    <property type="term" value="F:ATP binding"/>
    <property type="evidence" value="ECO:0007669"/>
    <property type="project" value="UniProtKB-KW"/>
</dbReference>
<evidence type="ECO:0000256" key="7">
    <source>
        <dbReference type="ARBA" id="ARBA00022777"/>
    </source>
</evidence>
<keyword evidence="7 15" id="KW-0418">Kinase</keyword>
<comment type="catalytic activity">
    <reaction evidence="11">
        <text>L-seryl-[protein] + ATP = O-phospho-L-seryl-[protein] + ADP + H(+)</text>
        <dbReference type="Rhea" id="RHEA:17989"/>
        <dbReference type="Rhea" id="RHEA-COMP:9863"/>
        <dbReference type="Rhea" id="RHEA-COMP:11604"/>
        <dbReference type="ChEBI" id="CHEBI:15378"/>
        <dbReference type="ChEBI" id="CHEBI:29999"/>
        <dbReference type="ChEBI" id="CHEBI:30616"/>
        <dbReference type="ChEBI" id="CHEBI:83421"/>
        <dbReference type="ChEBI" id="CHEBI:456216"/>
        <dbReference type="EC" id="2.7.11.12"/>
    </reaction>
</comment>
<dbReference type="VEuPathDB" id="VectorBase:LDEU007485"/>
<evidence type="ECO:0000256" key="5">
    <source>
        <dbReference type="ARBA" id="ARBA00022679"/>
    </source>
</evidence>
<evidence type="ECO:0000313" key="15">
    <source>
        <dbReference type="EMBL" id="RWS24556.1"/>
    </source>
</evidence>
<dbReference type="Gene3D" id="2.60.120.10">
    <property type="entry name" value="Jelly Rolls"/>
    <property type="match status" value="1"/>
</dbReference>
<dbReference type="Proteomes" id="UP000288716">
    <property type="component" value="Unassembled WGS sequence"/>
</dbReference>
<comment type="similarity">
    <text evidence="1">Belongs to the protein kinase superfamily. AGC Ser/Thr protein kinase family. cGMP subfamily.</text>
</comment>
<dbReference type="AlphaFoldDB" id="A0A443SAH2"/>
<keyword evidence="9" id="KW-0142">cGMP-binding</keyword>
<comment type="catalytic activity">
    <reaction evidence="10">
        <text>L-threonyl-[protein] + ATP = O-phospho-L-threonyl-[protein] + ADP + H(+)</text>
        <dbReference type="Rhea" id="RHEA:46608"/>
        <dbReference type="Rhea" id="RHEA-COMP:11060"/>
        <dbReference type="Rhea" id="RHEA-COMP:11605"/>
        <dbReference type="ChEBI" id="CHEBI:15378"/>
        <dbReference type="ChEBI" id="CHEBI:30013"/>
        <dbReference type="ChEBI" id="CHEBI:30616"/>
        <dbReference type="ChEBI" id="CHEBI:61977"/>
        <dbReference type="ChEBI" id="CHEBI:456216"/>
        <dbReference type="EC" id="2.7.11.12"/>
    </reaction>
</comment>
<organism evidence="15 16">
    <name type="scientific">Leptotrombidium deliense</name>
    <dbReference type="NCBI Taxonomy" id="299467"/>
    <lineage>
        <taxon>Eukaryota</taxon>
        <taxon>Metazoa</taxon>
        <taxon>Ecdysozoa</taxon>
        <taxon>Arthropoda</taxon>
        <taxon>Chelicerata</taxon>
        <taxon>Arachnida</taxon>
        <taxon>Acari</taxon>
        <taxon>Acariformes</taxon>
        <taxon>Trombidiformes</taxon>
        <taxon>Prostigmata</taxon>
        <taxon>Anystina</taxon>
        <taxon>Parasitengona</taxon>
        <taxon>Trombiculoidea</taxon>
        <taxon>Trombiculidae</taxon>
        <taxon>Leptotrombidium</taxon>
    </lineage>
</organism>
<dbReference type="FunFam" id="1.10.510.10:FF:000210">
    <property type="entry name" value="Non-specific serine/threonine protein kinase"/>
    <property type="match status" value="1"/>
</dbReference>
<dbReference type="SUPFAM" id="SSF56112">
    <property type="entry name" value="Protein kinase-like (PK-like)"/>
    <property type="match status" value="2"/>
</dbReference>
<evidence type="ECO:0000256" key="10">
    <source>
        <dbReference type="ARBA" id="ARBA00047298"/>
    </source>
</evidence>
<dbReference type="PROSITE" id="PS00108">
    <property type="entry name" value="PROTEIN_KINASE_ST"/>
    <property type="match status" value="1"/>
</dbReference>
<dbReference type="Gene3D" id="1.10.510.10">
    <property type="entry name" value="Transferase(Phosphotransferase) domain 1"/>
    <property type="match status" value="1"/>
</dbReference>
<dbReference type="GO" id="GO:0030553">
    <property type="term" value="F:cGMP binding"/>
    <property type="evidence" value="ECO:0007669"/>
    <property type="project" value="UniProtKB-KW"/>
</dbReference>
<feature type="domain" description="AGC-kinase C-terminal" evidence="14">
    <location>
        <begin position="422"/>
        <end position="487"/>
    </location>
</feature>
<keyword evidence="16" id="KW-1185">Reference proteome</keyword>
<evidence type="ECO:0000256" key="6">
    <source>
        <dbReference type="ARBA" id="ARBA00022741"/>
    </source>
</evidence>
<dbReference type="InterPro" id="IPR000719">
    <property type="entry name" value="Prot_kinase_dom"/>
</dbReference>
<evidence type="ECO:0000259" key="14">
    <source>
        <dbReference type="PROSITE" id="PS51285"/>
    </source>
</evidence>
<keyword evidence="3" id="KW-0723">Serine/threonine-protein kinase</keyword>
<evidence type="ECO:0000256" key="9">
    <source>
        <dbReference type="ARBA" id="ARBA00022992"/>
    </source>
</evidence>
<dbReference type="PROSITE" id="PS51285">
    <property type="entry name" value="AGC_KINASE_CTER"/>
    <property type="match status" value="1"/>
</dbReference>
<protein>
    <recommendedName>
        <fullName evidence="2">cGMP-dependent protein kinase</fullName>
        <ecNumber evidence="2">2.7.11.12</ecNumber>
    </recommendedName>
</protein>
<sequence length="487" mass="56319">MLQKGDFFGEQALQAQASMRTANVISEGCECLVLDRESFQSLLGDLNEIKYQKRYENDFVNAVTLTLQEIGADETSFTKNINLNELDVIGTLGVGGFGRVDLVRYIWDKSKVFALKSCSKAFICSTQQENHINNERIVSIYPLFTQIDLTQTIFASHSSFGGITFSTSIDEYKQHFNFKQHFEMISNINSLHRKTYKFDKTSTTHASKEHKNREKSIFTVQKIASRHQFITKLYRTYKDANFVYFLMEASLGGELWTLLRNRGCFEENVARFYIACVIEALQYLHSQQIIYRDLKPENCLLDAGGYLKLTDFGEKTWTFCGTPEYVAPEIILNRGHDFAVDFWSIGILLYELLTGLPPFQSTDPLKTYNIILRGFDAIGFDEKIFSKYAINFIRRLCRENPSERLGVQKNGFLDIKRHKWFAGYDWNALVKRTLKPPIIPNLDGPTDMRYFDSSSQELTLRTDFEADVDEGEYDESIQRETNWDIDF</sequence>
<dbReference type="PROSITE" id="PS50042">
    <property type="entry name" value="CNMP_BINDING_3"/>
    <property type="match status" value="1"/>
</dbReference>
<evidence type="ECO:0000256" key="3">
    <source>
        <dbReference type="ARBA" id="ARBA00022527"/>
    </source>
</evidence>
<reference evidence="15 16" key="1">
    <citation type="journal article" date="2018" name="Gigascience">
        <title>Genomes of trombidid mites reveal novel predicted allergens and laterally-transferred genes associated with secondary metabolism.</title>
        <authorList>
            <person name="Dong X."/>
            <person name="Chaisiri K."/>
            <person name="Xia D."/>
            <person name="Armstrong S.D."/>
            <person name="Fang Y."/>
            <person name="Donnelly M.J."/>
            <person name="Kadowaki T."/>
            <person name="McGarry J.W."/>
            <person name="Darby A.C."/>
            <person name="Makepeace B.L."/>
        </authorList>
    </citation>
    <scope>NUCLEOTIDE SEQUENCE [LARGE SCALE GENOMIC DNA]</scope>
    <source>
        <strain evidence="15">UoL-UT</strain>
    </source>
</reference>
<dbReference type="SUPFAM" id="SSF51206">
    <property type="entry name" value="cAMP-binding domain-like"/>
    <property type="match status" value="1"/>
</dbReference>
<dbReference type="PANTHER" id="PTHR24353:SF147">
    <property type="entry name" value="CGMP-DEPENDENT SERINE_THREONIN PROTEIN KINASE-RELATED"/>
    <property type="match status" value="1"/>
</dbReference>
<name>A0A443SAH2_9ACAR</name>
<keyword evidence="6" id="KW-0547">Nucleotide-binding</keyword>
<feature type="domain" description="Cyclic nucleotide-binding" evidence="13">
    <location>
        <begin position="1"/>
        <end position="50"/>
    </location>
</feature>
<dbReference type="InterPro" id="IPR011009">
    <property type="entry name" value="Kinase-like_dom_sf"/>
</dbReference>
<dbReference type="OrthoDB" id="6417630at2759"/>
<dbReference type="InterPro" id="IPR000595">
    <property type="entry name" value="cNMP-bd_dom"/>
</dbReference>
<dbReference type="InterPro" id="IPR018488">
    <property type="entry name" value="cNMP-bd_CS"/>
</dbReference>